<accession>A0AAW1P8X4</accession>
<feature type="compositionally biased region" description="Low complexity" evidence="9">
    <location>
        <begin position="76"/>
        <end position="96"/>
    </location>
</feature>
<evidence type="ECO:0000256" key="6">
    <source>
        <dbReference type="ARBA" id="ARBA00022603"/>
    </source>
</evidence>
<evidence type="ECO:0000259" key="10">
    <source>
        <dbReference type="PROSITE" id="PS50097"/>
    </source>
</evidence>
<comment type="subcellular location">
    <subcellularLocation>
        <location evidence="1">Cytoplasm</location>
    </subcellularLocation>
</comment>
<dbReference type="InterPro" id="IPR000210">
    <property type="entry name" value="BTB/POZ_dom"/>
</dbReference>
<evidence type="ECO:0000256" key="4">
    <source>
        <dbReference type="ARBA" id="ARBA00011890"/>
    </source>
</evidence>
<evidence type="ECO:0000256" key="5">
    <source>
        <dbReference type="ARBA" id="ARBA00022490"/>
    </source>
</evidence>
<comment type="caution">
    <text evidence="11">The sequence shown here is derived from an EMBL/GenBank/DDBJ whole genome shotgun (WGS) entry which is preliminary data.</text>
</comment>
<keyword evidence="6" id="KW-0489">Methyltransferase</keyword>
<reference evidence="11 12" key="1">
    <citation type="journal article" date="2024" name="Nat. Commun.">
        <title>Phylogenomics reveals the evolutionary origins of lichenization in chlorophyte algae.</title>
        <authorList>
            <person name="Puginier C."/>
            <person name="Libourel C."/>
            <person name="Otte J."/>
            <person name="Skaloud P."/>
            <person name="Haon M."/>
            <person name="Grisel S."/>
            <person name="Petersen M."/>
            <person name="Berrin J.G."/>
            <person name="Delaux P.M."/>
            <person name="Dal Grande F."/>
            <person name="Keller J."/>
        </authorList>
    </citation>
    <scope>NUCLEOTIDE SEQUENCE [LARGE SCALE GENOMIC DNA]</scope>
    <source>
        <strain evidence="11 12">SAG 2036</strain>
    </source>
</reference>
<evidence type="ECO:0000256" key="7">
    <source>
        <dbReference type="ARBA" id="ARBA00022679"/>
    </source>
</evidence>
<keyword evidence="12" id="KW-1185">Reference proteome</keyword>
<protein>
    <recommendedName>
        <fullName evidence="4">protein-L-isoaspartate(D-aspartate) O-methyltransferase</fullName>
        <ecNumber evidence="4">2.1.1.77</ecNumber>
    </recommendedName>
</protein>
<dbReference type="GO" id="GO:0005737">
    <property type="term" value="C:cytoplasm"/>
    <property type="evidence" value="ECO:0007669"/>
    <property type="project" value="UniProtKB-SubCell"/>
</dbReference>
<dbReference type="AlphaFoldDB" id="A0AAW1P8X4"/>
<dbReference type="Gene3D" id="3.40.50.150">
    <property type="entry name" value="Vaccinia Virus protein VP39"/>
    <property type="match status" value="1"/>
</dbReference>
<dbReference type="Pfam" id="PF00651">
    <property type="entry name" value="BTB"/>
    <property type="match status" value="1"/>
</dbReference>
<evidence type="ECO:0000256" key="1">
    <source>
        <dbReference type="ARBA" id="ARBA00004496"/>
    </source>
</evidence>
<feature type="region of interest" description="Disordered" evidence="9">
    <location>
        <begin position="11"/>
        <end position="34"/>
    </location>
</feature>
<keyword evidence="8" id="KW-0949">S-adenosyl-L-methionine</keyword>
<evidence type="ECO:0000256" key="2">
    <source>
        <dbReference type="ARBA" id="ARBA00004906"/>
    </source>
</evidence>
<dbReference type="InterPro" id="IPR029063">
    <property type="entry name" value="SAM-dependent_MTases_sf"/>
</dbReference>
<dbReference type="Gene3D" id="1.25.40.420">
    <property type="match status" value="1"/>
</dbReference>
<feature type="region of interest" description="Disordered" evidence="9">
    <location>
        <begin position="546"/>
        <end position="576"/>
    </location>
</feature>
<dbReference type="PANTHER" id="PTHR11579">
    <property type="entry name" value="PROTEIN-L-ISOASPARTATE O-METHYLTRANSFERASE"/>
    <property type="match status" value="1"/>
</dbReference>
<dbReference type="PROSITE" id="PS50097">
    <property type="entry name" value="BTB"/>
    <property type="match status" value="1"/>
</dbReference>
<proteinExistence type="inferred from homology"/>
<dbReference type="PANTHER" id="PTHR11579:SF0">
    <property type="entry name" value="PROTEIN-L-ISOASPARTATE(D-ASPARTATE) O-METHYLTRANSFERASE"/>
    <property type="match status" value="1"/>
</dbReference>
<dbReference type="SUPFAM" id="SSF53335">
    <property type="entry name" value="S-adenosyl-L-methionine-dependent methyltransferases"/>
    <property type="match status" value="1"/>
</dbReference>
<evidence type="ECO:0000313" key="12">
    <source>
        <dbReference type="Proteomes" id="UP001465755"/>
    </source>
</evidence>
<dbReference type="Pfam" id="PF01135">
    <property type="entry name" value="PCMT"/>
    <property type="match status" value="1"/>
</dbReference>
<feature type="compositionally biased region" description="Low complexity" evidence="9">
    <location>
        <begin position="502"/>
        <end position="513"/>
    </location>
</feature>
<sequence length="775" mass="81918">MQDIKGAFGAMIGSPWGTSTAPSSTAAGGSLLRSETSADAGSIKAAWGVTGSSQPSPGNALTPAARVIEDEDGGESFKSARSSKASSFSSVQSSDLDFSIGRSSNRLARVGSDSKIDLAGNMTPVSKFKMTESELGTTLESDVAGQPPSPLTFGPPCVLTTGNMSDDDSMAQLSDDGDLRFRNPPLMQEHDGMDSESGSDQDDSDAEVDAVANERARGRAALFEQIIAMQPARLLEQLAHAERRVASSNDTLVSHLTRTASLRSERVIKAMLVCRRDAFVPEDQRHGEAFADAPLPMQGMGFNMSAPHMHATCLEALMLQPGHRFLDVGSGSGVLTACAAFLVGKTGESVGVDTRKSAVKLATASVQELERSSAEYAATACSCHFERHNIFIPSAQHLGQYDRVHVGACCPQDRLQSLVALLKPSGGLIVSPVYPSSLQAILVRPNGTRKVQILGQVRYSDLEIPSDLAVVKALLHQEKKERMSVDVPPSTFAQDIAAIHGETSGSSGSEQSGFYMSTSLSGSPDTPRTPWQSRFSKFMRACSSGGTGMSAAEEAGNRVSVDSQDDRTDKPQLREGELGAPDCSLVGTGWKLPVHRVVLRARCEQFRALCNSGMRDADATEVHVPEDLPQGAVAAFVKWVYEDEVDGRMDAQGAVALLRVANFFGAPHLVGLCDLQLSRELDLSTGSNDLEGACDCAAALLSLADESNLPHLRAVALDFIVAHHSAVVTTPAYAALSKAQTDMVAAEACHLVTRMRALLNNPSAAGAAADSARAT</sequence>
<feature type="compositionally biased region" description="Polar residues" evidence="9">
    <location>
        <begin position="50"/>
        <end position="59"/>
    </location>
</feature>
<feature type="compositionally biased region" description="Low complexity" evidence="9">
    <location>
        <begin position="13"/>
        <end position="30"/>
    </location>
</feature>
<dbReference type="SUPFAM" id="SSF54695">
    <property type="entry name" value="POZ domain"/>
    <property type="match status" value="1"/>
</dbReference>
<feature type="compositionally biased region" description="Basic and acidic residues" evidence="9">
    <location>
        <begin position="564"/>
        <end position="576"/>
    </location>
</feature>
<feature type="domain" description="BTB" evidence="10">
    <location>
        <begin position="581"/>
        <end position="649"/>
    </location>
</feature>
<feature type="compositionally biased region" description="Polar residues" evidence="9">
    <location>
        <begin position="514"/>
        <end position="530"/>
    </location>
</feature>
<keyword evidence="7" id="KW-0808">Transferase</keyword>
<comment type="pathway">
    <text evidence="2">Protein modification; protein ubiquitination.</text>
</comment>
<dbReference type="CDD" id="cd18186">
    <property type="entry name" value="BTB_POZ_ZBTB_KLHL-like"/>
    <property type="match status" value="1"/>
</dbReference>
<feature type="region of interest" description="Disordered" evidence="9">
    <location>
        <begin position="163"/>
        <end position="208"/>
    </location>
</feature>
<dbReference type="EC" id="2.1.1.77" evidence="4"/>
<evidence type="ECO:0000313" key="11">
    <source>
        <dbReference type="EMBL" id="KAK9804488.1"/>
    </source>
</evidence>
<keyword evidence="5" id="KW-0963">Cytoplasm</keyword>
<dbReference type="EMBL" id="JALJOQ010000051">
    <property type="protein sequence ID" value="KAK9804488.1"/>
    <property type="molecule type" value="Genomic_DNA"/>
</dbReference>
<dbReference type="GO" id="GO:0032259">
    <property type="term" value="P:methylation"/>
    <property type="evidence" value="ECO:0007669"/>
    <property type="project" value="UniProtKB-KW"/>
</dbReference>
<feature type="region of interest" description="Disordered" evidence="9">
    <location>
        <begin position="46"/>
        <end position="96"/>
    </location>
</feature>
<feature type="compositionally biased region" description="Acidic residues" evidence="9">
    <location>
        <begin position="197"/>
        <end position="208"/>
    </location>
</feature>
<dbReference type="Proteomes" id="UP001465755">
    <property type="component" value="Unassembled WGS sequence"/>
</dbReference>
<dbReference type="GO" id="GO:0004719">
    <property type="term" value="F:protein-L-isoaspartate (D-aspartate) O-methyltransferase activity"/>
    <property type="evidence" value="ECO:0007669"/>
    <property type="project" value="UniProtKB-EC"/>
</dbReference>
<organism evidence="11 12">
    <name type="scientific">Symbiochloris irregularis</name>
    <dbReference type="NCBI Taxonomy" id="706552"/>
    <lineage>
        <taxon>Eukaryota</taxon>
        <taxon>Viridiplantae</taxon>
        <taxon>Chlorophyta</taxon>
        <taxon>core chlorophytes</taxon>
        <taxon>Trebouxiophyceae</taxon>
        <taxon>Trebouxiales</taxon>
        <taxon>Trebouxiaceae</taxon>
        <taxon>Symbiochloris</taxon>
    </lineage>
</organism>
<gene>
    <name evidence="11" type="ORF">WJX73_008895</name>
</gene>
<comment type="similarity">
    <text evidence="3">Belongs to the methyltransferase superfamily. L-isoaspartyl/D-aspartyl protein methyltransferase family.</text>
</comment>
<dbReference type="SMART" id="SM00225">
    <property type="entry name" value="BTB"/>
    <property type="match status" value="1"/>
</dbReference>
<dbReference type="InterPro" id="IPR011333">
    <property type="entry name" value="SKP1/BTB/POZ_sf"/>
</dbReference>
<dbReference type="InterPro" id="IPR000682">
    <property type="entry name" value="PCMT"/>
</dbReference>
<feature type="region of interest" description="Disordered" evidence="9">
    <location>
        <begin position="502"/>
        <end position="530"/>
    </location>
</feature>
<name>A0AAW1P8X4_9CHLO</name>
<evidence type="ECO:0000256" key="8">
    <source>
        <dbReference type="ARBA" id="ARBA00022691"/>
    </source>
</evidence>
<evidence type="ECO:0000256" key="9">
    <source>
        <dbReference type="SAM" id="MobiDB-lite"/>
    </source>
</evidence>
<dbReference type="Gene3D" id="3.30.710.10">
    <property type="entry name" value="Potassium Channel Kv1.1, Chain A"/>
    <property type="match status" value="1"/>
</dbReference>
<evidence type="ECO:0000256" key="3">
    <source>
        <dbReference type="ARBA" id="ARBA00005369"/>
    </source>
</evidence>
<dbReference type="CDD" id="cd02440">
    <property type="entry name" value="AdoMet_MTases"/>
    <property type="match status" value="1"/>
</dbReference>